<gene>
    <name evidence="7" type="ORF">FC89_GL001747</name>
</gene>
<keyword evidence="4 6" id="KW-1133">Transmembrane helix</keyword>
<feature type="transmembrane region" description="Helical" evidence="6">
    <location>
        <begin position="490"/>
        <end position="512"/>
    </location>
</feature>
<feature type="transmembrane region" description="Helical" evidence="6">
    <location>
        <begin position="333"/>
        <end position="352"/>
    </location>
</feature>
<evidence type="ECO:0000256" key="2">
    <source>
        <dbReference type="ARBA" id="ARBA00022475"/>
    </source>
</evidence>
<dbReference type="PANTHER" id="PTHR30250:SF21">
    <property type="entry name" value="LIPID II FLIPPASE MURJ"/>
    <property type="match status" value="1"/>
</dbReference>
<dbReference type="Pfam" id="PF01943">
    <property type="entry name" value="Polysacc_synt"/>
    <property type="match status" value="1"/>
</dbReference>
<accession>A0A0R1VUW3</accession>
<reference evidence="7 8" key="1">
    <citation type="journal article" date="2015" name="Genome Announc.">
        <title>Expanding the biotechnology potential of lactobacilli through comparative genomics of 213 strains and associated genera.</title>
        <authorList>
            <person name="Sun Z."/>
            <person name="Harris H.M."/>
            <person name="McCann A."/>
            <person name="Guo C."/>
            <person name="Argimon S."/>
            <person name="Zhang W."/>
            <person name="Yang X."/>
            <person name="Jeffery I.B."/>
            <person name="Cooney J.C."/>
            <person name="Kagawa T.F."/>
            <person name="Liu W."/>
            <person name="Song Y."/>
            <person name="Salvetti E."/>
            <person name="Wrobel A."/>
            <person name="Rasinkangas P."/>
            <person name="Parkhill J."/>
            <person name="Rea M.C."/>
            <person name="O'Sullivan O."/>
            <person name="Ritari J."/>
            <person name="Douillard F.P."/>
            <person name="Paul Ross R."/>
            <person name="Yang R."/>
            <person name="Briner A.E."/>
            <person name="Felis G.E."/>
            <person name="de Vos W.M."/>
            <person name="Barrangou R."/>
            <person name="Klaenhammer T.R."/>
            <person name="Caufield P.W."/>
            <person name="Cui Y."/>
            <person name="Zhang H."/>
            <person name="O'Toole P.W."/>
        </authorList>
    </citation>
    <scope>NUCLEOTIDE SEQUENCE [LARGE SCALE GENOMIC DNA]</scope>
    <source>
        <strain evidence="7 8">DSM 18630</strain>
    </source>
</reference>
<comment type="subcellular location">
    <subcellularLocation>
        <location evidence="1">Cell membrane</location>
        <topology evidence="1">Multi-pass membrane protein</topology>
    </subcellularLocation>
</comment>
<dbReference type="InterPro" id="IPR024923">
    <property type="entry name" value="PG_synth_SpoVB"/>
</dbReference>
<dbReference type="STRING" id="1423750.FC89_GL001747"/>
<dbReference type="Proteomes" id="UP000051451">
    <property type="component" value="Unassembled WGS sequence"/>
</dbReference>
<feature type="transmembrane region" description="Helical" evidence="6">
    <location>
        <begin position="364"/>
        <end position="384"/>
    </location>
</feature>
<keyword evidence="2" id="KW-1003">Cell membrane</keyword>
<dbReference type="InterPro" id="IPR002797">
    <property type="entry name" value="Polysacc_synth"/>
</dbReference>
<feature type="transmembrane region" description="Helical" evidence="6">
    <location>
        <begin position="87"/>
        <end position="107"/>
    </location>
</feature>
<feature type="transmembrane region" description="Helical" evidence="6">
    <location>
        <begin position="47"/>
        <end position="66"/>
    </location>
</feature>
<evidence type="ECO:0000256" key="5">
    <source>
        <dbReference type="ARBA" id="ARBA00023136"/>
    </source>
</evidence>
<keyword evidence="5 6" id="KW-0472">Membrane</keyword>
<dbReference type="EMBL" id="AZGB01000022">
    <property type="protein sequence ID" value="KRM05276.1"/>
    <property type="molecule type" value="Genomic_DNA"/>
</dbReference>
<keyword evidence="8" id="KW-1185">Reference proteome</keyword>
<evidence type="ECO:0000256" key="1">
    <source>
        <dbReference type="ARBA" id="ARBA00004651"/>
    </source>
</evidence>
<organism evidence="7 8">
    <name type="scientific">Liquorilactobacillus ghanensis DSM 18630</name>
    <dbReference type="NCBI Taxonomy" id="1423750"/>
    <lineage>
        <taxon>Bacteria</taxon>
        <taxon>Bacillati</taxon>
        <taxon>Bacillota</taxon>
        <taxon>Bacilli</taxon>
        <taxon>Lactobacillales</taxon>
        <taxon>Lactobacillaceae</taxon>
        <taxon>Liquorilactobacillus</taxon>
    </lineage>
</organism>
<dbReference type="CDD" id="cd13124">
    <property type="entry name" value="MATE_SpoVB_like"/>
    <property type="match status" value="1"/>
</dbReference>
<name>A0A0R1VUW3_9LACO</name>
<dbReference type="PANTHER" id="PTHR30250">
    <property type="entry name" value="PST FAMILY PREDICTED COLANIC ACID TRANSPORTER"/>
    <property type="match status" value="1"/>
</dbReference>
<comment type="caution">
    <text evidence="7">The sequence shown here is derived from an EMBL/GenBank/DDBJ whole genome shotgun (WGS) entry which is preliminary data.</text>
</comment>
<feature type="transmembrane region" description="Helical" evidence="6">
    <location>
        <begin position="7"/>
        <end position="27"/>
    </location>
</feature>
<dbReference type="AlphaFoldDB" id="A0A0R1VUW3"/>
<feature type="transmembrane region" description="Helical" evidence="6">
    <location>
        <begin position="187"/>
        <end position="207"/>
    </location>
</feature>
<dbReference type="PATRIC" id="fig|1423750.3.peg.1792"/>
<dbReference type="GO" id="GO:0005886">
    <property type="term" value="C:plasma membrane"/>
    <property type="evidence" value="ECO:0007669"/>
    <property type="project" value="UniProtKB-SubCell"/>
</dbReference>
<feature type="transmembrane region" description="Helical" evidence="6">
    <location>
        <begin position="294"/>
        <end position="313"/>
    </location>
</feature>
<sequence>MLSGTFWMSFGSIFSRILGVIYIIPWLLMLGSQQNQYTAQALFNAAYTPYALFLALGTSGFPTAISRKIAIYNSEQRFRDSQQLFRAAIFFMCISGLVCGLLFYFAAPAVAGSSPILGGASAVSIIRALVPALFILPVMSIIRGWFQGNEDMKPFGVSQLVEQLVRVLSILLLTFISYTLLHTSLEVAVALSTFAAFTGAIASLAYLMNYYHRQKPLYQELKAASQPATGLNTKQLFWQICKEALPFVYVGSAITIAQLIDQFTFKQIMRLGSQLSLTAIQNMFTLFSANPSKITTVIVSLAIAISGTTLPLLASAHADPQKAAVIIQDNFRLLFGLLAPVTIILALLAGRINTVFFGYNLHGSWLMFWSILITFVQAIFTDVFTLIQSLGKHRMAVILLSITLLIKFILQYPLVYFFHDYGALWATAISFGLVAGYCVYYLMKLSNETKLADFADLGLLSRANLIFAVLATGLLGILSLFSVADTRIASFLFSCVYGLLALGILAVIAYYYNLPKIILKLKWGRTQYKHF</sequence>
<feature type="transmembrane region" description="Helical" evidence="6">
    <location>
        <begin position="396"/>
        <end position="418"/>
    </location>
</feature>
<feature type="transmembrane region" description="Helical" evidence="6">
    <location>
        <begin position="119"/>
        <end position="142"/>
    </location>
</feature>
<evidence type="ECO:0000256" key="3">
    <source>
        <dbReference type="ARBA" id="ARBA00022692"/>
    </source>
</evidence>
<keyword evidence="3 6" id="KW-0812">Transmembrane</keyword>
<evidence type="ECO:0000313" key="7">
    <source>
        <dbReference type="EMBL" id="KRM05276.1"/>
    </source>
</evidence>
<feature type="transmembrane region" description="Helical" evidence="6">
    <location>
        <begin position="163"/>
        <end position="181"/>
    </location>
</feature>
<evidence type="ECO:0000313" key="8">
    <source>
        <dbReference type="Proteomes" id="UP000051451"/>
    </source>
</evidence>
<proteinExistence type="predicted"/>
<evidence type="ECO:0000256" key="4">
    <source>
        <dbReference type="ARBA" id="ARBA00022989"/>
    </source>
</evidence>
<feature type="transmembrane region" description="Helical" evidence="6">
    <location>
        <begin position="464"/>
        <end position="484"/>
    </location>
</feature>
<feature type="transmembrane region" description="Helical" evidence="6">
    <location>
        <begin position="424"/>
        <end position="443"/>
    </location>
</feature>
<protein>
    <submittedName>
        <fullName evidence="7">Polysaccharide biosynthesis protein</fullName>
    </submittedName>
</protein>
<dbReference type="InterPro" id="IPR050833">
    <property type="entry name" value="Poly_Biosynth_Transport"/>
</dbReference>
<evidence type="ECO:0000256" key="6">
    <source>
        <dbReference type="SAM" id="Phobius"/>
    </source>
</evidence>